<keyword evidence="2" id="KW-1133">Transmembrane helix</keyword>
<dbReference type="GO" id="GO:0015627">
    <property type="term" value="C:type II protein secretion system complex"/>
    <property type="evidence" value="ECO:0007669"/>
    <property type="project" value="TreeGrafter"/>
</dbReference>
<dbReference type="PANTHER" id="PTHR21180:SF32">
    <property type="entry name" value="ENDONUCLEASE_EXONUCLEASE_PHOSPHATASE FAMILY DOMAIN-CONTAINING PROTEIN 1"/>
    <property type="match status" value="1"/>
</dbReference>
<dbReference type="EMBL" id="FPAA01000006">
    <property type="protein sequence ID" value="SFS69664.1"/>
    <property type="molecule type" value="Genomic_DNA"/>
</dbReference>
<dbReference type="InterPro" id="IPR003583">
    <property type="entry name" value="Hlx-hairpin-Hlx_DNA-bd_motif"/>
</dbReference>
<proteinExistence type="predicted"/>
<evidence type="ECO:0000259" key="3">
    <source>
        <dbReference type="SMART" id="SM00278"/>
    </source>
</evidence>
<keyword evidence="2" id="KW-0812">Transmembrane</keyword>
<dbReference type="InterPro" id="IPR019554">
    <property type="entry name" value="Soluble_ligand-bd"/>
</dbReference>
<dbReference type="GO" id="GO:0015628">
    <property type="term" value="P:protein secretion by the type II secretion system"/>
    <property type="evidence" value="ECO:0007669"/>
    <property type="project" value="TreeGrafter"/>
</dbReference>
<dbReference type="InterPro" id="IPR051675">
    <property type="entry name" value="Endo/Exo/Phosphatase_dom_1"/>
</dbReference>
<dbReference type="SMART" id="SM00278">
    <property type="entry name" value="HhH1"/>
    <property type="match status" value="2"/>
</dbReference>
<dbReference type="RefSeq" id="WP_091836778.1">
    <property type="nucleotide sequence ID" value="NZ_FPAA01000006.1"/>
</dbReference>
<dbReference type="AlphaFoldDB" id="A0A1I6RYA0"/>
<dbReference type="OrthoDB" id="9790239at2"/>
<evidence type="ECO:0000313" key="5">
    <source>
        <dbReference type="Proteomes" id="UP000198660"/>
    </source>
</evidence>
<dbReference type="PANTHER" id="PTHR21180">
    <property type="entry name" value="ENDONUCLEASE/EXONUCLEASE/PHOSPHATASE FAMILY DOMAIN-CONTAINING PROTEIN 1"/>
    <property type="match status" value="1"/>
</dbReference>
<organism evidence="4 5">
    <name type="scientific">Marininema halotolerans</name>
    <dbReference type="NCBI Taxonomy" id="1155944"/>
    <lineage>
        <taxon>Bacteria</taxon>
        <taxon>Bacillati</taxon>
        <taxon>Bacillota</taxon>
        <taxon>Bacilli</taxon>
        <taxon>Bacillales</taxon>
        <taxon>Thermoactinomycetaceae</taxon>
        <taxon>Marininema</taxon>
    </lineage>
</organism>
<dbReference type="SUPFAM" id="SSF47781">
    <property type="entry name" value="RuvA domain 2-like"/>
    <property type="match status" value="1"/>
</dbReference>
<protein>
    <submittedName>
        <fullName evidence="4">Competence protein ComEA</fullName>
    </submittedName>
</protein>
<feature type="domain" description="Helix-hairpin-helix DNA-binding motif class 1" evidence="3">
    <location>
        <begin position="164"/>
        <end position="183"/>
    </location>
</feature>
<feature type="domain" description="Helix-hairpin-helix DNA-binding motif class 1" evidence="3">
    <location>
        <begin position="194"/>
        <end position="213"/>
    </location>
</feature>
<gene>
    <name evidence="4" type="ORF">SAMN05444972_10628</name>
</gene>
<accession>A0A1I6RYA0</accession>
<feature type="transmembrane region" description="Helical" evidence="2">
    <location>
        <begin position="12"/>
        <end position="30"/>
    </location>
</feature>
<dbReference type="Proteomes" id="UP000198660">
    <property type="component" value="Unassembled WGS sequence"/>
</dbReference>
<name>A0A1I6RYA0_9BACL</name>
<keyword evidence="2" id="KW-0472">Membrane</keyword>
<dbReference type="Pfam" id="PF12836">
    <property type="entry name" value="HHH_3"/>
    <property type="match status" value="1"/>
</dbReference>
<dbReference type="GO" id="GO:0003677">
    <property type="term" value="F:DNA binding"/>
    <property type="evidence" value="ECO:0007669"/>
    <property type="project" value="InterPro"/>
</dbReference>
<feature type="region of interest" description="Disordered" evidence="1">
    <location>
        <begin position="51"/>
        <end position="71"/>
    </location>
</feature>
<dbReference type="Pfam" id="PF10531">
    <property type="entry name" value="SLBB"/>
    <property type="match status" value="1"/>
</dbReference>
<dbReference type="InterPro" id="IPR004509">
    <property type="entry name" value="Competence_ComEA_HhH"/>
</dbReference>
<reference evidence="5" key="1">
    <citation type="submission" date="2016-10" db="EMBL/GenBank/DDBJ databases">
        <authorList>
            <person name="Varghese N."/>
            <person name="Submissions S."/>
        </authorList>
    </citation>
    <scope>NUCLEOTIDE SEQUENCE [LARGE SCALE GENOMIC DNA]</scope>
    <source>
        <strain evidence="5">DSM 45789</strain>
    </source>
</reference>
<sequence>MWDNQWTSREKKLAGVMGVLVLIMVGFFVMRDWTGTKSTEGEWKTYEGQLAKKKSEKESSPPVKQSSPSSAELVVDVKGAVKKPGVYHLQAGSRVEDAVKIAGGEGAKADMIQVNLAQPLTDGMALIIPHKGEDLSQSFLNAETKKSKTSSGNVPVDLNQASVEDLDSLNGIGPAKAEAILRYREEHGPFTSVDQLKEVQGIGEKTIALFKSQVTVH</sequence>
<dbReference type="InterPro" id="IPR010994">
    <property type="entry name" value="RuvA_2-like"/>
</dbReference>
<evidence type="ECO:0000256" key="2">
    <source>
        <dbReference type="SAM" id="Phobius"/>
    </source>
</evidence>
<feature type="compositionally biased region" description="Low complexity" evidence="1">
    <location>
        <begin position="60"/>
        <end position="70"/>
    </location>
</feature>
<evidence type="ECO:0000256" key="1">
    <source>
        <dbReference type="SAM" id="MobiDB-lite"/>
    </source>
</evidence>
<dbReference type="GO" id="GO:0006281">
    <property type="term" value="P:DNA repair"/>
    <property type="evidence" value="ECO:0007669"/>
    <property type="project" value="InterPro"/>
</dbReference>
<dbReference type="NCBIfam" id="TIGR00426">
    <property type="entry name" value="competence protein ComEA helix-hairpin-helix repeat region"/>
    <property type="match status" value="1"/>
</dbReference>
<evidence type="ECO:0000313" key="4">
    <source>
        <dbReference type="EMBL" id="SFS69664.1"/>
    </source>
</evidence>
<dbReference type="Gene3D" id="1.10.150.280">
    <property type="entry name" value="AF1531-like domain"/>
    <property type="match status" value="1"/>
</dbReference>
<keyword evidence="5" id="KW-1185">Reference proteome</keyword>